<dbReference type="OrthoDB" id="2087522at2"/>
<dbReference type="Proteomes" id="UP000316123">
    <property type="component" value="Unassembled WGS sequence"/>
</dbReference>
<sequence>MAVTRVSNTKNRKSERIYQLTVGDYNNGKGFQLTSEDTDRPLQMTFTVDKASDNKKTHTGNTASIEVYNLSPEQERMLDSRFIEATLYVGYKDGDGLKLLCSGNLTECSTTKRGTDSITQMVIGEGYVNLTQSKLSRILSPGQTVQDVLNIITENMPGVARGPMVGTNLNSPLIHGWRLNGTAKEELDRITKAYKLEYNITGDTLTVTDVNGPFSKSVTTVPVISETTGMVEAPFRTTEKLNLSKKDKRVRYGVQVKVLLDAALIPSQVIRLEYGELTGYYRIRAVQYTGDFRGNNWYAEMQCNAMEGDDVTVV</sequence>
<protein>
    <submittedName>
        <fullName evidence="1">Uncharacterized protein</fullName>
    </submittedName>
</protein>
<dbReference type="EMBL" id="VFEQ01000024">
    <property type="protein sequence ID" value="TWR52527.1"/>
    <property type="molecule type" value="Genomic_DNA"/>
</dbReference>
<dbReference type="AlphaFoldDB" id="A0A9X9BMJ8"/>
<gene>
    <name evidence="1" type="ORF">FIV41_25915</name>
</gene>
<evidence type="ECO:0000313" key="1">
    <source>
        <dbReference type="EMBL" id="TWR52527.1"/>
    </source>
</evidence>
<comment type="caution">
    <text evidence="1">The sequence shown here is derived from an EMBL/GenBank/DDBJ whole genome shotgun (WGS) entry which is preliminary data.</text>
</comment>
<name>A0A9X9BMJ8_PSEMA</name>
<accession>A0A9X9BMJ8</accession>
<proteinExistence type="predicted"/>
<evidence type="ECO:0000313" key="2">
    <source>
        <dbReference type="Proteomes" id="UP000316123"/>
    </source>
</evidence>
<organism evidence="1 2">
    <name type="scientific">Pseudomonas marginalis</name>
    <name type="common">Pseudomonas panacis</name>
    <dbReference type="NCBI Taxonomy" id="298"/>
    <lineage>
        <taxon>Bacteria</taxon>
        <taxon>Pseudomonadati</taxon>
        <taxon>Pseudomonadota</taxon>
        <taxon>Gammaproteobacteria</taxon>
        <taxon>Pseudomonadales</taxon>
        <taxon>Pseudomonadaceae</taxon>
        <taxon>Pseudomonas</taxon>
    </lineage>
</organism>
<dbReference type="RefSeq" id="WP_074846900.1">
    <property type="nucleotide sequence ID" value="NZ_FNSU01000003.1"/>
</dbReference>
<reference evidence="1 2" key="1">
    <citation type="submission" date="2019-06" db="EMBL/GenBank/DDBJ databases">
        <title>Pseudomonas bimorpha sp. nov. isolated from bovine raw milk and skim milk concentrate.</title>
        <authorList>
            <person name="Hofmann K."/>
            <person name="Huptas C."/>
            <person name="Doll E."/>
            <person name="Scherer S."/>
            <person name="Wenning M."/>
        </authorList>
    </citation>
    <scope>NUCLEOTIDE SEQUENCE [LARGE SCALE GENOMIC DNA]</scope>
    <source>
        <strain evidence="1 2">DSM 13124</strain>
    </source>
</reference>